<dbReference type="InterPro" id="IPR011035">
    <property type="entry name" value="Ribosomal_bL25/Gln-tRNA_synth"/>
</dbReference>
<dbReference type="GO" id="GO:0008097">
    <property type="term" value="F:5S rRNA binding"/>
    <property type="evidence" value="ECO:0007669"/>
    <property type="project" value="InterPro"/>
</dbReference>
<evidence type="ECO:0000256" key="3">
    <source>
        <dbReference type="ARBA" id="ARBA00022980"/>
    </source>
</evidence>
<feature type="non-terminal residue" evidence="7">
    <location>
        <position position="1"/>
    </location>
</feature>
<dbReference type="InterPro" id="IPR001021">
    <property type="entry name" value="Ribosomal_bL25_long"/>
</dbReference>
<keyword evidence="2" id="KW-0694">RNA-binding</keyword>
<evidence type="ECO:0000256" key="1">
    <source>
        <dbReference type="ARBA" id="ARBA00022730"/>
    </source>
</evidence>
<dbReference type="GO" id="GO:0003735">
    <property type="term" value="F:structural constituent of ribosome"/>
    <property type="evidence" value="ECO:0007669"/>
    <property type="project" value="InterPro"/>
</dbReference>
<evidence type="ECO:0000259" key="6">
    <source>
        <dbReference type="Pfam" id="PF14693"/>
    </source>
</evidence>
<keyword evidence="1" id="KW-0699">rRNA-binding</keyword>
<dbReference type="PANTHER" id="PTHR33284">
    <property type="entry name" value="RIBOSOMAL PROTEIN L25/GLN-TRNA SYNTHETASE, ANTI-CODON-BINDING DOMAIN-CONTAINING PROTEIN"/>
    <property type="match status" value="1"/>
</dbReference>
<dbReference type="EMBL" id="JAAHFQ010001223">
    <property type="protein sequence ID" value="NER32402.1"/>
    <property type="molecule type" value="Genomic_DNA"/>
</dbReference>
<dbReference type="Pfam" id="PF01386">
    <property type="entry name" value="Ribosomal_L25p"/>
    <property type="match status" value="1"/>
</dbReference>
<dbReference type="InterPro" id="IPR020057">
    <property type="entry name" value="Ribosomal_bL25_b-dom"/>
</dbReference>
<dbReference type="InterPro" id="IPR020056">
    <property type="entry name" value="Rbsml_bL25/Gln-tRNA_synth_N"/>
</dbReference>
<dbReference type="GO" id="GO:0022625">
    <property type="term" value="C:cytosolic large ribosomal subunit"/>
    <property type="evidence" value="ECO:0007669"/>
    <property type="project" value="TreeGrafter"/>
</dbReference>
<keyword evidence="4" id="KW-0687">Ribonucleoprotein</keyword>
<dbReference type="CDD" id="cd00495">
    <property type="entry name" value="Ribosomal_L25_TL5_CTC"/>
    <property type="match status" value="1"/>
</dbReference>
<organism evidence="7">
    <name type="scientific">Symploca sp. SIO1C4</name>
    <dbReference type="NCBI Taxonomy" id="2607765"/>
    <lineage>
        <taxon>Bacteria</taxon>
        <taxon>Bacillati</taxon>
        <taxon>Cyanobacteriota</taxon>
        <taxon>Cyanophyceae</taxon>
        <taxon>Coleofasciculales</taxon>
        <taxon>Coleofasciculaceae</taxon>
        <taxon>Symploca</taxon>
    </lineage>
</organism>
<reference evidence="7" key="1">
    <citation type="submission" date="2019-11" db="EMBL/GenBank/DDBJ databases">
        <title>Genomic insights into an expanded diversity of filamentous marine cyanobacteria reveals the extraordinary biosynthetic potential of Moorea and Okeania.</title>
        <authorList>
            <person name="Ferreira Leao T."/>
            <person name="Wang M."/>
            <person name="Moss N."/>
            <person name="Da Silva R."/>
            <person name="Sanders J."/>
            <person name="Nurk S."/>
            <person name="Gurevich A."/>
            <person name="Humphrey G."/>
            <person name="Reher R."/>
            <person name="Zhu Q."/>
            <person name="Belda-Ferre P."/>
            <person name="Glukhov E."/>
            <person name="Rex R."/>
            <person name="Dorrestein P.C."/>
            <person name="Knight R."/>
            <person name="Pevzner P."/>
            <person name="Gerwick W.H."/>
            <person name="Gerwick L."/>
        </authorList>
    </citation>
    <scope>NUCLEOTIDE SEQUENCE</scope>
    <source>
        <strain evidence="7">SIO1C4</strain>
    </source>
</reference>
<dbReference type="GO" id="GO:0006412">
    <property type="term" value="P:translation"/>
    <property type="evidence" value="ECO:0007669"/>
    <property type="project" value="InterPro"/>
</dbReference>
<dbReference type="InterPro" id="IPR020930">
    <property type="entry name" value="Ribosomal_uL5_bac-type"/>
</dbReference>
<evidence type="ECO:0000259" key="5">
    <source>
        <dbReference type="Pfam" id="PF01386"/>
    </source>
</evidence>
<dbReference type="AlphaFoldDB" id="A0A6B3NQ11"/>
<accession>A0A6B3NQ11</accession>
<comment type="caution">
    <text evidence="7">The sequence shown here is derived from an EMBL/GenBank/DDBJ whole genome shotgun (WGS) entry which is preliminary data.</text>
</comment>
<feature type="domain" description="Large ribosomal subunit protein bL25 beta" evidence="6">
    <location>
        <begin position="69"/>
        <end position="150"/>
    </location>
</feature>
<keyword evidence="3 7" id="KW-0689">Ribosomal protein</keyword>
<protein>
    <submittedName>
        <fullName evidence="7">50S ribosomal protein L25</fullName>
    </submittedName>
</protein>
<dbReference type="InterPro" id="IPR037121">
    <property type="entry name" value="Ribosomal_bL25_C"/>
</dbReference>
<dbReference type="Gene3D" id="2.40.240.10">
    <property type="entry name" value="Ribosomal Protein L25, Chain P"/>
    <property type="match status" value="1"/>
</dbReference>
<feature type="domain" description="Large ribosomal subunit protein bL25 L25" evidence="5">
    <location>
        <begin position="3"/>
        <end position="60"/>
    </location>
</feature>
<evidence type="ECO:0000313" key="7">
    <source>
        <dbReference type="EMBL" id="NER32402.1"/>
    </source>
</evidence>
<dbReference type="PANTHER" id="PTHR33284:SF1">
    <property type="entry name" value="RIBOSOMAL PROTEIN L25_GLN-TRNA SYNTHETASE, ANTI-CODON-BINDING DOMAIN-CONTAINING PROTEIN"/>
    <property type="match status" value="1"/>
</dbReference>
<dbReference type="SUPFAM" id="SSF50715">
    <property type="entry name" value="Ribosomal protein L25-like"/>
    <property type="match status" value="1"/>
</dbReference>
<evidence type="ECO:0000256" key="2">
    <source>
        <dbReference type="ARBA" id="ARBA00022884"/>
    </source>
</evidence>
<evidence type="ECO:0000256" key="4">
    <source>
        <dbReference type="ARBA" id="ARBA00023274"/>
    </source>
</evidence>
<name>A0A6B3NQ11_9CYAN</name>
<dbReference type="Pfam" id="PF14693">
    <property type="entry name" value="Ribosomal_TL5_C"/>
    <property type="match status" value="1"/>
</dbReference>
<gene>
    <name evidence="7" type="ORF">F6J89_33605</name>
</gene>
<dbReference type="Gene3D" id="2.170.120.20">
    <property type="entry name" value="Ribosomal protein L25, beta domain"/>
    <property type="match status" value="1"/>
</dbReference>
<dbReference type="InterPro" id="IPR029751">
    <property type="entry name" value="Ribosomal_L25_dom"/>
</dbReference>
<sequence>CTESVPLTINVKTAETLLKQADVNHTLIQVNIPDLPWKGKALLREVQTHPWKSQLYHLSFFSMASQDSVNVTLPLALQGEAPGIKAGGILEQLMIEINVECDPNKIPETIEIDISNLGIGDSIHVHELVLPEGLSAKEDAERIVLSVAAPAVAAQETSEESAAEG</sequence>
<proteinExistence type="predicted"/>
<dbReference type="NCBIfam" id="TIGR00731">
    <property type="entry name" value="bL25_bact_ctc"/>
    <property type="match status" value="1"/>
</dbReference>